<organism evidence="4 5">
    <name type="scientific">Mycoplasmopsis glycophila</name>
    <dbReference type="NCBI Taxonomy" id="171285"/>
    <lineage>
        <taxon>Bacteria</taxon>
        <taxon>Bacillati</taxon>
        <taxon>Mycoplasmatota</taxon>
        <taxon>Mycoplasmoidales</taxon>
        <taxon>Metamycoplasmataceae</taxon>
        <taxon>Mycoplasmopsis</taxon>
    </lineage>
</organism>
<dbReference type="Pfam" id="PF13087">
    <property type="entry name" value="AAA_12"/>
    <property type="match status" value="1"/>
</dbReference>
<name>A0A449AV27_9BACT</name>
<reference evidence="4 5" key="1">
    <citation type="submission" date="2019-01" db="EMBL/GenBank/DDBJ databases">
        <authorList>
            <consortium name="Pathogen Informatics"/>
        </authorList>
    </citation>
    <scope>NUCLEOTIDE SEQUENCE [LARGE SCALE GENOMIC DNA]</scope>
    <source>
        <strain evidence="4 5">NCTC10194</strain>
    </source>
</reference>
<dbReference type="CDD" id="cd18808">
    <property type="entry name" value="SF1_C_Upf1"/>
    <property type="match status" value="1"/>
</dbReference>
<gene>
    <name evidence="4" type="ORF">NCTC10194_00376</name>
</gene>
<keyword evidence="4" id="KW-0067">ATP-binding</keyword>
<evidence type="ECO:0000259" key="2">
    <source>
        <dbReference type="Pfam" id="PF13086"/>
    </source>
</evidence>
<dbReference type="SUPFAM" id="SSF52540">
    <property type="entry name" value="P-loop containing nucleoside triphosphate hydrolases"/>
    <property type="match status" value="1"/>
</dbReference>
<keyword evidence="4" id="KW-0347">Helicase</keyword>
<evidence type="ECO:0000313" key="5">
    <source>
        <dbReference type="Proteomes" id="UP000290815"/>
    </source>
</evidence>
<evidence type="ECO:0000313" key="4">
    <source>
        <dbReference type="EMBL" id="VEU70367.1"/>
    </source>
</evidence>
<evidence type="ECO:0000259" key="3">
    <source>
        <dbReference type="Pfam" id="PF13087"/>
    </source>
</evidence>
<dbReference type="InterPro" id="IPR041677">
    <property type="entry name" value="DNA2/NAM7_AAA_11"/>
</dbReference>
<dbReference type="RefSeq" id="WP_052353006.1">
    <property type="nucleotide sequence ID" value="NZ_LR215024.1"/>
</dbReference>
<proteinExistence type="predicted"/>
<dbReference type="EMBL" id="LR215024">
    <property type="protein sequence ID" value="VEU70367.1"/>
    <property type="molecule type" value="Genomic_DNA"/>
</dbReference>
<keyword evidence="5" id="KW-1185">Reference proteome</keyword>
<dbReference type="Pfam" id="PF13086">
    <property type="entry name" value="AAA_11"/>
    <property type="match status" value="1"/>
</dbReference>
<dbReference type="GO" id="GO:0004386">
    <property type="term" value="F:helicase activity"/>
    <property type="evidence" value="ECO:0007669"/>
    <property type="project" value="UniProtKB-KW"/>
</dbReference>
<dbReference type="Proteomes" id="UP000290815">
    <property type="component" value="Chromosome"/>
</dbReference>
<evidence type="ECO:0000256" key="1">
    <source>
        <dbReference type="SAM" id="MobiDB-lite"/>
    </source>
</evidence>
<dbReference type="KEGG" id="mgly:NCTC10194_00376"/>
<keyword evidence="4" id="KW-0547">Nucleotide-binding</keyword>
<dbReference type="InterPro" id="IPR027417">
    <property type="entry name" value="P-loop_NTPase"/>
</dbReference>
<dbReference type="InterPro" id="IPR047187">
    <property type="entry name" value="SF1_C_Upf1"/>
</dbReference>
<dbReference type="InterPro" id="IPR025103">
    <property type="entry name" value="DUF4011"/>
</dbReference>
<dbReference type="AlphaFoldDB" id="A0A449AV27"/>
<dbReference type="Gene3D" id="3.40.50.300">
    <property type="entry name" value="P-loop containing nucleotide triphosphate hydrolases"/>
    <property type="match status" value="2"/>
</dbReference>
<keyword evidence="4" id="KW-0378">Hydrolase</keyword>
<protein>
    <submittedName>
        <fullName evidence="4">Putative DNA helicase</fullName>
    </submittedName>
</protein>
<feature type="domain" description="DNA2/NAM7 helicase helicase" evidence="2">
    <location>
        <begin position="316"/>
        <end position="685"/>
    </location>
</feature>
<feature type="region of interest" description="Disordered" evidence="1">
    <location>
        <begin position="1138"/>
        <end position="1176"/>
    </location>
</feature>
<dbReference type="InterPro" id="IPR041679">
    <property type="entry name" value="DNA2/NAM7-like_C"/>
</dbReference>
<accession>A0A449AV27</accession>
<feature type="compositionally biased region" description="Low complexity" evidence="1">
    <location>
        <begin position="1141"/>
        <end position="1153"/>
    </location>
</feature>
<dbReference type="InterPro" id="IPR045055">
    <property type="entry name" value="DNA2/NAM7-like"/>
</dbReference>
<dbReference type="PANTHER" id="PTHR10887">
    <property type="entry name" value="DNA2/NAM7 HELICASE FAMILY"/>
    <property type="match status" value="1"/>
</dbReference>
<feature type="domain" description="DNA2/NAM7 helicase-like C-terminal" evidence="3">
    <location>
        <begin position="707"/>
        <end position="882"/>
    </location>
</feature>
<dbReference type="Pfam" id="PF13195">
    <property type="entry name" value="DUF4011"/>
    <property type="match status" value="1"/>
</dbReference>
<sequence>MINNQNKYKVILDNLLEVSNNDSAIFTKVNDKDYFDILSLMTLDEFKRICNEEAFEVSLYEIGLSKVITKLKASNNVEEFVNVLKNWTNISSEEIAQIKANYKKMREHTIGSLEVKIQKSLLKWKILNDKTTNILDETNIWPLHLGFLFVSLRKEDKAIYAPLFFKEVHIHFKNGRPFLRSNGDIKINEKLLFFLNNQGFDLYLDSEVKESEINTLLKNLQTNWNGLYSIPLNICENFKKFRPDEIENQSLSFYPGAVLGIFQPGGGFSRTRMKEIIQNGEMEEIIDVEFNKNIYKNRIDRSIFNPTLGLFKITESNFSQDRAILSALNQNTVIWGPPGTGKSQTIVNLLANVLVYGKTAIVASQKRAALEVIYQRLNKLNCFALFVSNSKEMKKNSFYEPIQNYLELIENFDQYNEIKRCSTITEEELSFISKASEYLGDPTSQLVLKAYYYISVHKKDINFEKDIDFLLSLPKDIFYPDQQYKGNTGEELAKINLELPKFLHFVSKYYRELKKLGDQIDKNLVGFTGNLHDLIQFIKQIGYDKEQENNPFSRINELIALEDKISYENSISDENSIRNIVLERIFKTIANFTDEEKALYREFAQSIRIVNYEPYRFIKKYAPIIKKIFPIIIATPNTDLSGWTKNEFDYAILDESSQIYIENGLPILYLAKRKILAGDTQQMKPSNWFGARQSDDSIFGQVDSILDYALSLGVYPILLDKNYRSNHAALMTFSSKHFYNSTLDAIDSADSWSTNPVEVIEVKDGVWENQKNVAEAKKAIEIAIENLNKYEKIIILAFNGKQSDYITWLIFRNHPELEEAIKKRKLLIRNIENIQGDEADLVIATLAYDKNTKIGYSYVARPGGKNALNVAISRAKDKMIVLKTIKSSDIPLTPNMQDDLKIFKKWLDFLELSIEGRRTLLKDSFKQPEIVNQVLTEKEKWFKLAVYTYLRELAVQIPNCEIFRDYVVGSMTLDIVITINKIPYKSFIFDTYNYSFKPVNYALMRDKIRFFKSKKYDVYVITPISWIKLQNEILKDFNPGAINRFYTNSIASATSTYFINKEIEQEQDKDSVKSEIDMWVGVDANQIENATKTVQINKEEIDSFKELNKFEINSQNVSWNSRNTEEYFKTVKVFVDEETDTNQNIEENNTINPEQEKQNIESSAKQEANDIDEIKF</sequence>